<dbReference type="Proteomes" id="UP001055879">
    <property type="component" value="Linkage Group LG06"/>
</dbReference>
<evidence type="ECO:0000313" key="1">
    <source>
        <dbReference type="EMBL" id="KAI3719645.1"/>
    </source>
</evidence>
<sequence>MKTLAVFWQFLSSLKVNTSKCHTHELGFCGSVKDQWRLGMGARATQQWLFANHTYLCELQCSQLMRIYEIIGCRDSNQIHTTNQI</sequence>
<evidence type="ECO:0000313" key="2">
    <source>
        <dbReference type="Proteomes" id="UP001055879"/>
    </source>
</evidence>
<keyword evidence="2" id="KW-1185">Reference proteome</keyword>
<accession>A0ACB9BBQ3</accession>
<reference evidence="2" key="1">
    <citation type="journal article" date="2022" name="Mol. Ecol. Resour.">
        <title>The genomes of chicory, endive, great burdock and yacon provide insights into Asteraceae palaeo-polyploidization history and plant inulin production.</title>
        <authorList>
            <person name="Fan W."/>
            <person name="Wang S."/>
            <person name="Wang H."/>
            <person name="Wang A."/>
            <person name="Jiang F."/>
            <person name="Liu H."/>
            <person name="Zhao H."/>
            <person name="Xu D."/>
            <person name="Zhang Y."/>
        </authorList>
    </citation>
    <scope>NUCLEOTIDE SEQUENCE [LARGE SCALE GENOMIC DNA]</scope>
    <source>
        <strain evidence="2">cv. Niubang</strain>
    </source>
</reference>
<proteinExistence type="predicted"/>
<reference evidence="1 2" key="2">
    <citation type="journal article" date="2022" name="Mol. Ecol. Resour.">
        <title>The genomes of chicory, endive, great burdock and yacon provide insights into Asteraceae paleo-polyploidization history and plant inulin production.</title>
        <authorList>
            <person name="Fan W."/>
            <person name="Wang S."/>
            <person name="Wang H."/>
            <person name="Wang A."/>
            <person name="Jiang F."/>
            <person name="Liu H."/>
            <person name="Zhao H."/>
            <person name="Xu D."/>
            <person name="Zhang Y."/>
        </authorList>
    </citation>
    <scope>NUCLEOTIDE SEQUENCE [LARGE SCALE GENOMIC DNA]</scope>
    <source>
        <strain evidence="2">cv. Niubang</strain>
    </source>
</reference>
<dbReference type="EMBL" id="CM042052">
    <property type="protein sequence ID" value="KAI3719645.1"/>
    <property type="molecule type" value="Genomic_DNA"/>
</dbReference>
<name>A0ACB9BBQ3_ARCLA</name>
<protein>
    <submittedName>
        <fullName evidence="1">Uncharacterized protein</fullName>
    </submittedName>
</protein>
<organism evidence="1 2">
    <name type="scientific">Arctium lappa</name>
    <name type="common">Greater burdock</name>
    <name type="synonym">Lappa major</name>
    <dbReference type="NCBI Taxonomy" id="4217"/>
    <lineage>
        <taxon>Eukaryota</taxon>
        <taxon>Viridiplantae</taxon>
        <taxon>Streptophyta</taxon>
        <taxon>Embryophyta</taxon>
        <taxon>Tracheophyta</taxon>
        <taxon>Spermatophyta</taxon>
        <taxon>Magnoliopsida</taxon>
        <taxon>eudicotyledons</taxon>
        <taxon>Gunneridae</taxon>
        <taxon>Pentapetalae</taxon>
        <taxon>asterids</taxon>
        <taxon>campanulids</taxon>
        <taxon>Asterales</taxon>
        <taxon>Asteraceae</taxon>
        <taxon>Carduoideae</taxon>
        <taxon>Cardueae</taxon>
        <taxon>Arctiinae</taxon>
        <taxon>Arctium</taxon>
    </lineage>
</organism>
<gene>
    <name evidence="1" type="ORF">L6452_20547</name>
</gene>
<comment type="caution">
    <text evidence="1">The sequence shown here is derived from an EMBL/GenBank/DDBJ whole genome shotgun (WGS) entry which is preliminary data.</text>
</comment>